<evidence type="ECO:0000259" key="1">
    <source>
        <dbReference type="Pfam" id="PF13391"/>
    </source>
</evidence>
<evidence type="ECO:0000313" key="3">
    <source>
        <dbReference type="Proteomes" id="UP000519158"/>
    </source>
</evidence>
<feature type="domain" description="HNH nuclease" evidence="1">
    <location>
        <begin position="184"/>
        <end position="237"/>
    </location>
</feature>
<dbReference type="InterPro" id="IPR003615">
    <property type="entry name" value="HNH_nuc"/>
</dbReference>
<evidence type="ECO:0000313" key="2">
    <source>
        <dbReference type="EMBL" id="NOJ14017.1"/>
    </source>
</evidence>
<gene>
    <name evidence="2" type="ORF">F0234_14735</name>
</gene>
<keyword evidence="2" id="KW-0255">Endonuclease</keyword>
<name>A0A7Y4D935_VIBSP</name>
<dbReference type="Proteomes" id="UP000519158">
    <property type="component" value="Unassembled WGS sequence"/>
</dbReference>
<protein>
    <submittedName>
        <fullName evidence="2">HNH endonuclease</fullName>
    </submittedName>
</protein>
<dbReference type="AlphaFoldDB" id="A0A7Y4D935"/>
<sequence length="299" mass="34133">MSRKKFMALNNAVNRNDRYGWSFVNHEEKVVIFGAWDVNTEPDKALILSMSWERNELGRKQNAFGESMEYINLVENEGYSLKTFPIILDVKYDNNLGTGRTKIKDYVEELSEMSLKVIDGDYYAVGNHNVKYAKKAPSNVAQDVSDIFNSTIEKTERESLVLSRIGQGMFRQNVINYWGNGECCALTLTNVREILIASHIVPWSKCESNQQRLDGANGILLCAHIDKLFDAHLLTFVKRGSQYVSKLSPMIDPSLLRGLGIQAGDELCTGRLSIEHRYRFEKYMEQHNSQFSHKCNVSL</sequence>
<dbReference type="Pfam" id="PF13391">
    <property type="entry name" value="HNH_2"/>
    <property type="match status" value="1"/>
</dbReference>
<reference evidence="2 3" key="1">
    <citation type="submission" date="2019-09" db="EMBL/GenBank/DDBJ databases">
        <title>Draft genome sequencing and comparative genomics of hatchery-associated Vibrios.</title>
        <authorList>
            <person name="Kehlet-Delgado H."/>
            <person name="Mueller R.S."/>
        </authorList>
    </citation>
    <scope>NUCLEOTIDE SEQUENCE [LARGE SCALE GENOMIC DNA]</scope>
    <source>
        <strain evidence="2 3">99-70-13A3</strain>
    </source>
</reference>
<dbReference type="RefSeq" id="WP_171329589.1">
    <property type="nucleotide sequence ID" value="NZ_CAWPOP010000004.1"/>
</dbReference>
<accession>A0A7Y4D935</accession>
<comment type="caution">
    <text evidence="2">The sequence shown here is derived from an EMBL/GenBank/DDBJ whole genome shotgun (WGS) entry which is preliminary data.</text>
</comment>
<keyword evidence="2" id="KW-0540">Nuclease</keyword>
<dbReference type="EMBL" id="VTXL01000012">
    <property type="protein sequence ID" value="NOJ14017.1"/>
    <property type="molecule type" value="Genomic_DNA"/>
</dbReference>
<dbReference type="GO" id="GO:0004519">
    <property type="term" value="F:endonuclease activity"/>
    <property type="evidence" value="ECO:0007669"/>
    <property type="project" value="UniProtKB-KW"/>
</dbReference>
<organism evidence="2 3">
    <name type="scientific">Vibrio splendidus</name>
    <dbReference type="NCBI Taxonomy" id="29497"/>
    <lineage>
        <taxon>Bacteria</taxon>
        <taxon>Pseudomonadati</taxon>
        <taxon>Pseudomonadota</taxon>
        <taxon>Gammaproteobacteria</taxon>
        <taxon>Vibrionales</taxon>
        <taxon>Vibrionaceae</taxon>
        <taxon>Vibrio</taxon>
    </lineage>
</organism>
<keyword evidence="2" id="KW-0378">Hydrolase</keyword>
<proteinExistence type="predicted"/>